<reference evidence="2" key="1">
    <citation type="submission" date="2019-02" db="EMBL/GenBank/DDBJ databases">
        <title>Draft genome sequence of Sphaerospermopsis reniformis NIES-1949.</title>
        <authorList>
            <person name="Yamaguchi H."/>
            <person name="Suzuki S."/>
            <person name="Kawachi M."/>
        </authorList>
    </citation>
    <scope>NUCLEOTIDE SEQUENCE [LARGE SCALE GENOMIC DNA]</scope>
    <source>
        <strain evidence="2">NIES-1949</strain>
    </source>
</reference>
<evidence type="ECO:0000313" key="2">
    <source>
        <dbReference type="Proteomes" id="UP000300142"/>
    </source>
</evidence>
<sequence length="268" mass="30577">MTSPFPGMNPYLENPDLWSEVHHRLITAIADNIESHLSQKYRVAIEKRTYRTDSEDSLLVGIPDVTILSVKQKTQKSDSYTATATLSTETANKSVDVTLPLPLEIKEGYLEIREVSTGKVVTIIEVLSPTNKRTKEGRKSYLDKREKILQSDTNLVEIDLIRAGEKMPMITHIADTDYRILIVRSYRLPSAQLFAFSVRETIPNFTIPLQKGEQEIEVNLQDLLSVIYKKARFDLTLDYNIPPVPDLSVEAQEWMDQLLREQGRRGDS</sequence>
<organism evidence="1 2">
    <name type="scientific">Sphaerospermopsis reniformis</name>
    <dbReference type="NCBI Taxonomy" id="531300"/>
    <lineage>
        <taxon>Bacteria</taxon>
        <taxon>Bacillati</taxon>
        <taxon>Cyanobacteriota</taxon>
        <taxon>Cyanophyceae</taxon>
        <taxon>Nostocales</taxon>
        <taxon>Aphanizomenonaceae</taxon>
        <taxon>Sphaerospermopsis</taxon>
    </lineage>
</organism>
<comment type="caution">
    <text evidence="1">The sequence shown here is derived from an EMBL/GenBank/DDBJ whole genome shotgun (WGS) entry which is preliminary data.</text>
</comment>
<protein>
    <recommendedName>
        <fullName evidence="3">DUF4058 domain-containing protein</fullName>
    </recommendedName>
</protein>
<accession>A0A479ZU10</accession>
<name>A0A479ZU10_9CYAN</name>
<dbReference type="EMBL" id="BJCE01000023">
    <property type="protein sequence ID" value="GCL35977.1"/>
    <property type="molecule type" value="Genomic_DNA"/>
</dbReference>
<dbReference type="Proteomes" id="UP000300142">
    <property type="component" value="Unassembled WGS sequence"/>
</dbReference>
<dbReference type="AlphaFoldDB" id="A0A479ZU10"/>
<dbReference type="InterPro" id="IPR025132">
    <property type="entry name" value="DUF4058"/>
</dbReference>
<dbReference type="RefSeq" id="WP_137666632.1">
    <property type="nucleotide sequence ID" value="NZ_BJCE01000023.1"/>
</dbReference>
<evidence type="ECO:0000313" key="1">
    <source>
        <dbReference type="EMBL" id="GCL35977.1"/>
    </source>
</evidence>
<proteinExistence type="predicted"/>
<evidence type="ECO:0008006" key="3">
    <source>
        <dbReference type="Google" id="ProtNLM"/>
    </source>
</evidence>
<gene>
    <name evidence="1" type="ORF">SR1949_10770</name>
</gene>
<keyword evidence="2" id="KW-1185">Reference proteome</keyword>
<dbReference type="Pfam" id="PF13267">
    <property type="entry name" value="DUF4058"/>
    <property type="match status" value="1"/>
</dbReference>